<organism evidence="2 3">
    <name type="scientific">Cylindrodendrum hubeiense</name>
    <dbReference type="NCBI Taxonomy" id="595255"/>
    <lineage>
        <taxon>Eukaryota</taxon>
        <taxon>Fungi</taxon>
        <taxon>Dikarya</taxon>
        <taxon>Ascomycota</taxon>
        <taxon>Pezizomycotina</taxon>
        <taxon>Sordariomycetes</taxon>
        <taxon>Hypocreomycetidae</taxon>
        <taxon>Hypocreales</taxon>
        <taxon>Nectriaceae</taxon>
        <taxon>Cylindrodendrum</taxon>
    </lineage>
</organism>
<evidence type="ECO:0000256" key="1">
    <source>
        <dbReference type="SAM" id="MobiDB-lite"/>
    </source>
</evidence>
<dbReference type="AlphaFoldDB" id="A0A9P5LB84"/>
<name>A0A9P5LB84_9HYPO</name>
<evidence type="ECO:0000313" key="3">
    <source>
        <dbReference type="Proteomes" id="UP000722485"/>
    </source>
</evidence>
<proteinExistence type="predicted"/>
<gene>
    <name evidence="2" type="ORF">G7Z17_g6007</name>
</gene>
<dbReference type="OrthoDB" id="3932329at2759"/>
<keyword evidence="3" id="KW-1185">Reference proteome</keyword>
<comment type="caution">
    <text evidence="2">The sequence shown here is derived from an EMBL/GenBank/DDBJ whole genome shotgun (WGS) entry which is preliminary data.</text>
</comment>
<protein>
    <submittedName>
        <fullName evidence="2">Uncharacterized protein</fullName>
    </submittedName>
</protein>
<reference evidence="2" key="1">
    <citation type="submission" date="2020-03" db="EMBL/GenBank/DDBJ databases">
        <title>Draft Genome Sequence of Cylindrodendrum hubeiense.</title>
        <authorList>
            <person name="Buettner E."/>
            <person name="Kellner H."/>
        </authorList>
    </citation>
    <scope>NUCLEOTIDE SEQUENCE</scope>
    <source>
        <strain evidence="2">IHI 201604</strain>
    </source>
</reference>
<dbReference type="Proteomes" id="UP000722485">
    <property type="component" value="Unassembled WGS sequence"/>
</dbReference>
<sequence>MGHPWEFSECAICGVKIYYQSLPSHDLVGADAWDTGLWLEAAIALRGPCESTCRRKMVDSLSEPLSSRAAIADNDGHLQLLPGGHSISIRDKHRSTDDSNDSSTGHHYYLGVHDSCDLLATRVMQSSMTSPLKCLRHIWLTLDRRCEEADRARGWPSSPLHLAPRIPKKTPKDEEDKRWDWEKLFRQVMARVKSLVYPEEGAVRTWNYREVGLDVPPGFINRRRIWQLLEDMDPKELEFEAMRDPDLTFYDSDLQEFRNYSDLSCSEIGEDGGEWGADSGSQPEWGSPSEFPSWRVPTDIKW</sequence>
<feature type="region of interest" description="Disordered" evidence="1">
    <location>
        <begin position="268"/>
        <end position="302"/>
    </location>
</feature>
<dbReference type="EMBL" id="JAANBB010000108">
    <property type="protein sequence ID" value="KAF7550010.1"/>
    <property type="molecule type" value="Genomic_DNA"/>
</dbReference>
<evidence type="ECO:0000313" key="2">
    <source>
        <dbReference type="EMBL" id="KAF7550010.1"/>
    </source>
</evidence>
<accession>A0A9P5LB84</accession>